<dbReference type="InterPro" id="IPR019238">
    <property type="entry name" value="AbiEi_2"/>
</dbReference>
<keyword evidence="2" id="KW-1185">Reference proteome</keyword>
<reference evidence="1 2" key="1">
    <citation type="submission" date="2021-08" db="EMBL/GenBank/DDBJ databases">
        <title>Muricauda profundi sp. nov., a marine bacterium isolated from deep seawater of the Mariana Trench.</title>
        <authorList>
            <person name="Wei Y."/>
        </authorList>
    </citation>
    <scope>NUCLEOTIDE SEQUENCE [LARGE SCALE GENOMIC DNA]</scope>
    <source>
        <strain evidence="1 2">W52</strain>
    </source>
</reference>
<dbReference type="EMBL" id="JAHZSV010000037">
    <property type="protein sequence ID" value="MBW8201643.1"/>
    <property type="molecule type" value="Genomic_DNA"/>
</dbReference>
<evidence type="ECO:0008006" key="3">
    <source>
        <dbReference type="Google" id="ProtNLM"/>
    </source>
</evidence>
<dbReference type="Pfam" id="PF09952">
    <property type="entry name" value="AbiEi_2"/>
    <property type="match status" value="1"/>
</dbReference>
<dbReference type="Proteomes" id="UP001196136">
    <property type="component" value="Unassembled WGS sequence"/>
</dbReference>
<sequence length="334" mass="38879">MSFDFITFMKFLEALDIEIEAKFLNAQQTSELPVYSIDGHKVSVYFRNEIRQHNIPAILREKKELPILVVANYLTPKAKEMLREYKFNYLDSYGNAYLNLSPLKVYLENNNASPYVKPSSKIFTQAGGQLIFQFLQDPQLVNETQRYLADNSMISLGSVSKIIQGLSEYGYLVSQDGKDKYQLLEYEELLDRWIPLVNEKILPKYYLGTFSFSVGMKDEWKKKYLRPQIFWSGEPAAALLTNNFFPEKFSMFTTFESNKDIMQTLKLVPNQNGNIKLYKPFWLQTNQMDNVANYLNDINVVPPVLVYAELIYSGEPRNLEIAQKIFNEHIKPKL</sequence>
<proteinExistence type="predicted"/>
<evidence type="ECO:0000313" key="2">
    <source>
        <dbReference type="Proteomes" id="UP001196136"/>
    </source>
</evidence>
<gene>
    <name evidence="1" type="ORF">K1F36_17610</name>
</gene>
<name>A0ABS7EVI5_9FLAO</name>
<accession>A0ABS7EVI5</accession>
<evidence type="ECO:0000313" key="1">
    <source>
        <dbReference type="EMBL" id="MBW8201643.1"/>
    </source>
</evidence>
<protein>
    <recommendedName>
        <fullName evidence="3">MarR family transcriptional regulator</fullName>
    </recommendedName>
</protein>
<comment type="caution">
    <text evidence="1">The sequence shown here is derived from an EMBL/GenBank/DDBJ whole genome shotgun (WGS) entry which is preliminary data.</text>
</comment>
<organism evidence="1 2">
    <name type="scientific">Flagellimonas abyssi</name>
    <dbReference type="NCBI Taxonomy" id="2864871"/>
    <lineage>
        <taxon>Bacteria</taxon>
        <taxon>Pseudomonadati</taxon>
        <taxon>Bacteroidota</taxon>
        <taxon>Flavobacteriia</taxon>
        <taxon>Flavobacteriales</taxon>
        <taxon>Flavobacteriaceae</taxon>
        <taxon>Flagellimonas</taxon>
    </lineage>
</organism>
<dbReference type="RefSeq" id="WP_220114950.1">
    <property type="nucleotide sequence ID" value="NZ_JAHZSV010000037.1"/>
</dbReference>